<dbReference type="InterPro" id="IPR029787">
    <property type="entry name" value="Nucleotide_cyclase"/>
</dbReference>
<dbReference type="OrthoDB" id="9812358at2"/>
<dbReference type="InterPro" id="IPR003018">
    <property type="entry name" value="GAF"/>
</dbReference>
<dbReference type="STRING" id="45070.Lnau_0040"/>
<dbReference type="RefSeq" id="WP_058503133.1">
    <property type="nucleotide sequence ID" value="NZ_CAAAIF010000002.1"/>
</dbReference>
<accession>A0A0W0X432</accession>
<dbReference type="EMBL" id="LNYO01000001">
    <property type="protein sequence ID" value="KTD39273.1"/>
    <property type="molecule type" value="Genomic_DNA"/>
</dbReference>
<dbReference type="AlphaFoldDB" id="A0A0W0X432"/>
<dbReference type="PANTHER" id="PTHR43102">
    <property type="entry name" value="SLR1143 PROTEIN"/>
    <property type="match status" value="1"/>
</dbReference>
<dbReference type="Gene3D" id="3.30.70.1230">
    <property type="entry name" value="Nucleotide cyclase"/>
    <property type="match status" value="1"/>
</dbReference>
<dbReference type="SMART" id="SM00044">
    <property type="entry name" value="CYCc"/>
    <property type="match status" value="1"/>
</dbReference>
<dbReference type="SMART" id="SM00065">
    <property type="entry name" value="GAF"/>
    <property type="match status" value="1"/>
</dbReference>
<comment type="caution">
    <text evidence="2">The sequence shown here is derived from an EMBL/GenBank/DDBJ whole genome shotgun (WGS) entry which is preliminary data.</text>
</comment>
<gene>
    <name evidence="2" type="primary">cyaA</name>
    <name evidence="2" type="ORF">Lnau_0040</name>
</gene>
<dbReference type="Gene3D" id="3.30.450.40">
    <property type="match status" value="1"/>
</dbReference>
<sequence length="397" mass="44845">MSMHRKSHQHLEQKRLEALDALKIMDTAPEENYDRLVRLAVDFFQIPICYISFLDEKRQWFKSQHGIELKQVPRKLAFCNETIKRTKPLIINDTHLDEQFANNPYVQQDPHIRFYAGVPLTDPQGYNVGTFCLADTSPKELDAKQLGLLLNLANIAIDEISLRNANFLLRKIRKQLELRNRFIHKVFSFYMSDEVVNTILESPEHQKLGGRENKITIMFCDLRNFTPLSEILPGEKLVSLLNTYFTKMVRVIEKYQGTVDAFIGDAIMVIFGAPHSSGNDSLRAITCALEMQKELKKLNRANEKLNLPHLEMGAGINTGLAIVGNIGSKKRMQYSAIGSSVNLSSRIQGLSLGGQILISESTYQEVANDIKISGHLRVKVKGIDSPITIYDVAGLSS</sequence>
<dbReference type="Pfam" id="PF00211">
    <property type="entry name" value="Guanylate_cyc"/>
    <property type="match status" value="1"/>
</dbReference>
<proteinExistence type="predicted"/>
<dbReference type="InterPro" id="IPR029016">
    <property type="entry name" value="GAF-like_dom_sf"/>
</dbReference>
<dbReference type="SUPFAM" id="SSF55781">
    <property type="entry name" value="GAF domain-like"/>
    <property type="match status" value="1"/>
</dbReference>
<dbReference type="PANTHER" id="PTHR43102:SF2">
    <property type="entry name" value="GAF DOMAIN-CONTAINING PROTEIN"/>
    <property type="match status" value="1"/>
</dbReference>
<dbReference type="GO" id="GO:0004016">
    <property type="term" value="F:adenylate cyclase activity"/>
    <property type="evidence" value="ECO:0007669"/>
    <property type="project" value="UniProtKB-ARBA"/>
</dbReference>
<dbReference type="GO" id="GO:0035556">
    <property type="term" value="P:intracellular signal transduction"/>
    <property type="evidence" value="ECO:0007669"/>
    <property type="project" value="InterPro"/>
</dbReference>
<dbReference type="SUPFAM" id="SSF55073">
    <property type="entry name" value="Nucleotide cyclase"/>
    <property type="match status" value="1"/>
</dbReference>
<name>A0A0W0X432_9GAMM</name>
<feature type="domain" description="Guanylate cyclase" evidence="1">
    <location>
        <begin position="216"/>
        <end position="348"/>
    </location>
</feature>
<dbReference type="Proteomes" id="UP000054725">
    <property type="component" value="Unassembled WGS sequence"/>
</dbReference>
<protein>
    <submittedName>
        <fullName evidence="2">Fused adenylate cyclase/two component hybrid sensor/regulator</fullName>
    </submittedName>
</protein>
<evidence type="ECO:0000313" key="3">
    <source>
        <dbReference type="Proteomes" id="UP000054725"/>
    </source>
</evidence>
<dbReference type="CDD" id="cd07302">
    <property type="entry name" value="CHD"/>
    <property type="match status" value="1"/>
</dbReference>
<dbReference type="GO" id="GO:0009190">
    <property type="term" value="P:cyclic nucleotide biosynthetic process"/>
    <property type="evidence" value="ECO:0007669"/>
    <property type="project" value="InterPro"/>
</dbReference>
<evidence type="ECO:0000313" key="2">
    <source>
        <dbReference type="EMBL" id="KTD39273.1"/>
    </source>
</evidence>
<dbReference type="PATRIC" id="fig|45070.6.peg.41"/>
<evidence type="ECO:0000259" key="1">
    <source>
        <dbReference type="PROSITE" id="PS50125"/>
    </source>
</evidence>
<organism evidence="2 3">
    <name type="scientific">Legionella nautarum</name>
    <dbReference type="NCBI Taxonomy" id="45070"/>
    <lineage>
        <taxon>Bacteria</taxon>
        <taxon>Pseudomonadati</taxon>
        <taxon>Pseudomonadota</taxon>
        <taxon>Gammaproteobacteria</taxon>
        <taxon>Legionellales</taxon>
        <taxon>Legionellaceae</taxon>
        <taxon>Legionella</taxon>
    </lineage>
</organism>
<dbReference type="Pfam" id="PF01590">
    <property type="entry name" value="GAF"/>
    <property type="match status" value="1"/>
</dbReference>
<dbReference type="PROSITE" id="PS50125">
    <property type="entry name" value="GUANYLATE_CYCLASE_2"/>
    <property type="match status" value="1"/>
</dbReference>
<reference evidence="2 3" key="1">
    <citation type="submission" date="2015-11" db="EMBL/GenBank/DDBJ databases">
        <title>Genomic analysis of 38 Legionella species identifies large and diverse effector repertoires.</title>
        <authorList>
            <person name="Burstein D."/>
            <person name="Amaro F."/>
            <person name="Zusman T."/>
            <person name="Lifshitz Z."/>
            <person name="Cohen O."/>
            <person name="Gilbert J.A."/>
            <person name="Pupko T."/>
            <person name="Shuman H.A."/>
            <person name="Segal G."/>
        </authorList>
    </citation>
    <scope>NUCLEOTIDE SEQUENCE [LARGE SCALE GENOMIC DNA]</scope>
    <source>
        <strain evidence="2 3">ATCC 49506</strain>
    </source>
</reference>
<dbReference type="InterPro" id="IPR001054">
    <property type="entry name" value="A/G_cyclase"/>
</dbReference>
<keyword evidence="3" id="KW-1185">Reference proteome</keyword>